<dbReference type="Pfam" id="PF00005">
    <property type="entry name" value="ABC_tran"/>
    <property type="match status" value="1"/>
</dbReference>
<gene>
    <name evidence="4" type="ORF">PGLA2088_LOCUS10303</name>
</gene>
<name>A0A813IPU2_POLGL</name>
<dbReference type="AlphaFoldDB" id="A0A813IPU2"/>
<sequence length="162" mass="17545">DPVGFTGTLRFNLDPFGEHSDRELLEELGKVQLGDFVASKTEGLGYFLTAGGENLSVGQRQLVCAARAFLRSSPILILDEATASVDFQTDELIQKVLRHEVETRKLTTITIAHRINTIMGADNVLVLDRGTAAEFGAPKKLAEDPSSLFYSFANASSSAAKK</sequence>
<dbReference type="Proteomes" id="UP000626109">
    <property type="component" value="Unassembled WGS sequence"/>
</dbReference>
<comment type="caution">
    <text evidence="4">The sequence shown here is derived from an EMBL/GenBank/DDBJ whole genome shotgun (WGS) entry which is preliminary data.</text>
</comment>
<dbReference type="InterPro" id="IPR003439">
    <property type="entry name" value="ABC_transporter-like_ATP-bd"/>
</dbReference>
<dbReference type="EMBL" id="CAJNNW010011555">
    <property type="protein sequence ID" value="CAE8653293.1"/>
    <property type="molecule type" value="Genomic_DNA"/>
</dbReference>
<accession>A0A813IPU2</accession>
<keyword evidence="1" id="KW-0547">Nucleotide-binding</keyword>
<evidence type="ECO:0000256" key="1">
    <source>
        <dbReference type="ARBA" id="ARBA00022741"/>
    </source>
</evidence>
<proteinExistence type="predicted"/>
<dbReference type="GO" id="GO:0016020">
    <property type="term" value="C:membrane"/>
    <property type="evidence" value="ECO:0007669"/>
    <property type="project" value="TreeGrafter"/>
</dbReference>
<dbReference type="GO" id="GO:0042626">
    <property type="term" value="F:ATPase-coupled transmembrane transporter activity"/>
    <property type="evidence" value="ECO:0007669"/>
    <property type="project" value="TreeGrafter"/>
</dbReference>
<evidence type="ECO:0000313" key="5">
    <source>
        <dbReference type="Proteomes" id="UP000626109"/>
    </source>
</evidence>
<evidence type="ECO:0000256" key="2">
    <source>
        <dbReference type="ARBA" id="ARBA00022840"/>
    </source>
</evidence>
<dbReference type="Gene3D" id="3.40.50.300">
    <property type="entry name" value="P-loop containing nucleotide triphosphate hydrolases"/>
    <property type="match status" value="1"/>
</dbReference>
<dbReference type="InterPro" id="IPR050173">
    <property type="entry name" value="ABC_transporter_C-like"/>
</dbReference>
<evidence type="ECO:0000259" key="3">
    <source>
        <dbReference type="Pfam" id="PF00005"/>
    </source>
</evidence>
<dbReference type="GO" id="GO:0005524">
    <property type="term" value="F:ATP binding"/>
    <property type="evidence" value="ECO:0007669"/>
    <property type="project" value="UniProtKB-KW"/>
</dbReference>
<dbReference type="PANTHER" id="PTHR24223">
    <property type="entry name" value="ATP-BINDING CASSETTE SUB-FAMILY C"/>
    <property type="match status" value="1"/>
</dbReference>
<reference evidence="4" key="1">
    <citation type="submission" date="2021-02" db="EMBL/GenBank/DDBJ databases">
        <authorList>
            <person name="Dougan E. K."/>
            <person name="Rhodes N."/>
            <person name="Thang M."/>
            <person name="Chan C."/>
        </authorList>
    </citation>
    <scope>NUCLEOTIDE SEQUENCE</scope>
</reference>
<dbReference type="SUPFAM" id="SSF52540">
    <property type="entry name" value="P-loop containing nucleoside triphosphate hydrolases"/>
    <property type="match status" value="1"/>
</dbReference>
<keyword evidence="2" id="KW-0067">ATP-binding</keyword>
<dbReference type="GO" id="GO:0016887">
    <property type="term" value="F:ATP hydrolysis activity"/>
    <property type="evidence" value="ECO:0007669"/>
    <property type="project" value="InterPro"/>
</dbReference>
<feature type="non-terminal residue" evidence="4">
    <location>
        <position position="1"/>
    </location>
</feature>
<evidence type="ECO:0000313" key="4">
    <source>
        <dbReference type="EMBL" id="CAE8653293.1"/>
    </source>
</evidence>
<protein>
    <recommendedName>
        <fullName evidence="3">ABC transporter domain-containing protein</fullName>
    </recommendedName>
</protein>
<dbReference type="InterPro" id="IPR027417">
    <property type="entry name" value="P-loop_NTPase"/>
</dbReference>
<feature type="domain" description="ABC transporter" evidence="3">
    <location>
        <begin position="50"/>
        <end position="83"/>
    </location>
</feature>
<organism evidence="4 5">
    <name type="scientific">Polarella glacialis</name>
    <name type="common">Dinoflagellate</name>
    <dbReference type="NCBI Taxonomy" id="89957"/>
    <lineage>
        <taxon>Eukaryota</taxon>
        <taxon>Sar</taxon>
        <taxon>Alveolata</taxon>
        <taxon>Dinophyceae</taxon>
        <taxon>Suessiales</taxon>
        <taxon>Suessiaceae</taxon>
        <taxon>Polarella</taxon>
    </lineage>
</organism>